<dbReference type="InterPro" id="IPR016864">
    <property type="entry name" value="UCP028035"/>
</dbReference>
<dbReference type="InterPro" id="IPR046539">
    <property type="entry name" value="DUF6604"/>
</dbReference>
<dbReference type="Proteomes" id="UP001285908">
    <property type="component" value="Unassembled WGS sequence"/>
</dbReference>
<dbReference type="PANTHER" id="PTHR38795:SF1">
    <property type="entry name" value="DUF6604 DOMAIN-CONTAINING PROTEIN"/>
    <property type="match status" value="1"/>
</dbReference>
<protein>
    <recommendedName>
        <fullName evidence="2">DUF6604 domain-containing protein</fullName>
    </recommendedName>
</protein>
<gene>
    <name evidence="3" type="ORF">B0T23DRAFT_440641</name>
</gene>
<organism evidence="3 4">
    <name type="scientific">Neurospora hispaniola</name>
    <dbReference type="NCBI Taxonomy" id="588809"/>
    <lineage>
        <taxon>Eukaryota</taxon>
        <taxon>Fungi</taxon>
        <taxon>Dikarya</taxon>
        <taxon>Ascomycota</taxon>
        <taxon>Pezizomycotina</taxon>
        <taxon>Sordariomycetes</taxon>
        <taxon>Sordariomycetidae</taxon>
        <taxon>Sordariales</taxon>
        <taxon>Sordariaceae</taxon>
        <taxon>Neurospora</taxon>
    </lineage>
</organism>
<dbReference type="Pfam" id="PF20253">
    <property type="entry name" value="DUF6604"/>
    <property type="match status" value="1"/>
</dbReference>
<evidence type="ECO:0000313" key="3">
    <source>
        <dbReference type="EMBL" id="KAK3495006.1"/>
    </source>
</evidence>
<dbReference type="GeneID" id="87878357"/>
<dbReference type="EMBL" id="JAULSX010000003">
    <property type="protein sequence ID" value="KAK3495006.1"/>
    <property type="molecule type" value="Genomic_DNA"/>
</dbReference>
<evidence type="ECO:0000259" key="2">
    <source>
        <dbReference type="Pfam" id="PF20253"/>
    </source>
</evidence>
<name>A0AAJ0IAM8_9PEZI</name>
<dbReference type="PANTHER" id="PTHR38795">
    <property type="entry name" value="DUF6604 DOMAIN-CONTAINING PROTEIN"/>
    <property type="match status" value="1"/>
</dbReference>
<dbReference type="AlphaFoldDB" id="A0AAJ0IAM8"/>
<dbReference type="PIRSF" id="PIRSF028035">
    <property type="entry name" value="UCP028035"/>
    <property type="match status" value="1"/>
</dbReference>
<evidence type="ECO:0000313" key="4">
    <source>
        <dbReference type="Proteomes" id="UP001285908"/>
    </source>
</evidence>
<dbReference type="RefSeq" id="XP_062694435.1">
    <property type="nucleotide sequence ID" value="XM_062840735.1"/>
</dbReference>
<reference evidence="3 4" key="1">
    <citation type="journal article" date="2023" name="Mol. Phylogenet. Evol.">
        <title>Genome-scale phylogeny and comparative genomics of the fungal order Sordariales.</title>
        <authorList>
            <person name="Hensen N."/>
            <person name="Bonometti L."/>
            <person name="Westerberg I."/>
            <person name="Brannstrom I.O."/>
            <person name="Guillou S."/>
            <person name="Cros-Aarteil S."/>
            <person name="Calhoun S."/>
            <person name="Haridas S."/>
            <person name="Kuo A."/>
            <person name="Mondo S."/>
            <person name="Pangilinan J."/>
            <person name="Riley R."/>
            <person name="LaButti K."/>
            <person name="Andreopoulos B."/>
            <person name="Lipzen A."/>
            <person name="Chen C."/>
            <person name="Yan M."/>
            <person name="Daum C."/>
            <person name="Ng V."/>
            <person name="Clum A."/>
            <person name="Steindorff A."/>
            <person name="Ohm R.A."/>
            <person name="Martin F."/>
            <person name="Silar P."/>
            <person name="Natvig D.O."/>
            <person name="Lalanne C."/>
            <person name="Gautier V."/>
            <person name="Ament-Velasquez S.L."/>
            <person name="Kruys A."/>
            <person name="Hutchinson M.I."/>
            <person name="Powell A.J."/>
            <person name="Barry K."/>
            <person name="Miller A.N."/>
            <person name="Grigoriev I.V."/>
            <person name="Debuchy R."/>
            <person name="Gladieux P."/>
            <person name="Hiltunen Thoren M."/>
            <person name="Johannesson H."/>
        </authorList>
    </citation>
    <scope>NUCLEOTIDE SEQUENCE [LARGE SCALE GENOMIC DNA]</scope>
    <source>
        <strain evidence="3 4">FGSC 10403</strain>
    </source>
</reference>
<proteinExistence type="predicted"/>
<evidence type="ECO:0000256" key="1">
    <source>
        <dbReference type="SAM" id="MobiDB-lite"/>
    </source>
</evidence>
<feature type="compositionally biased region" description="Basic residues" evidence="1">
    <location>
        <begin position="305"/>
        <end position="328"/>
    </location>
</feature>
<keyword evidence="4" id="KW-1185">Reference proteome</keyword>
<comment type="caution">
    <text evidence="3">The sequence shown here is derived from an EMBL/GenBank/DDBJ whole genome shotgun (WGS) entry which is preliminary data.</text>
</comment>
<feature type="region of interest" description="Disordered" evidence="1">
    <location>
        <begin position="285"/>
        <end position="341"/>
    </location>
</feature>
<sequence>MDLLYILALTYLLHLPALAYLFPSILACYNYGGWLATHCRRGRQHLCKRVDQLIELHTRAAKQGDGGVESDKATTALLCCPGFRFSSSVNQQQSKALFRCRLFQATDKRSIMAPTRNSYLAYKRDTSYLIYWIVQTSNSIIKSLAASDSPVNGIDGAPMVPLTSAGITVAGLVSLSKFVGKHIDSVPSTILALFQSVIEARTATHAAFQQMTARTPDPDVEKSNTSHMRFINALKESFDALGGRNWKPNSSPDESDLLANTEHVKEELDRLLANKFGALEIQRSPEADEASEQEGPQEIHSNVLRQRKQTKPGKGKKGKKGKAKKSSKPKTAPAKEDSESLEGVPLESYRIIQDQDGIVTDYLMAVYDLIKECMTLRNYLQGIWREVAYDGLNSAVAGALSNMAIAMVQRSASEMFVDFPDHDSYETVMNTITRGNVEKAQGMFHVFLMFFEPGSNTPQRKEQQEVDIKEQFLINAYHDLLDFVTDFQKTRTGKPTKRMLEEIRNWDPNFDLRHATKEERIRWRRSYTINWLYDLVNVFSSIVVQRNTLRGEKHVYEKVDWSPTGPWAQHRRLFGLNEFAGFVTSLAMQKPGTDVRNRILPHHVFQLQCIVDSLTVTRGWSHHLLKGHVVVAPPPSYRFRPRRDVDFFLDREVTRDGRGILQAFDVLEQLFERDGALHGDMRRHAANCEILEGFHLDYMNWLGESKYMHGLNTIPPSRFSHTNANGLWEYSPFLCGTGLEEGLELAYISGMTIWDRLPEPMMLLHLHNMLVQEGYIEKPVGLFATLQELFPECFFPDGKPPVANYDKALQTMVDNRGSPRERQQVRRVATSAADIHGILNPKVNDFFRKKSTLVILREAGWNIDRIPDADVSFPSVLGMLRITQAKHITDPATGKKRIEETEITKRAKAKGMSEEDMFNMAKTMEVFRATKMKANEIPAERVAHAMKPDYSRFPDRSDPRSTRKARMAAGGEWVDFSDRDMLDFMKLDIQSDISGERPLSALNFLWTTTFFYMVFMRIEEELEKKRNPLWVRAYKEARGPLAKQKRLSLTLLAMIEQDEECLEVMADIFTNPRAGFLQFIYWDDIEFVAEKVGKDPRPRPRSAASGDVGPDMDQCLVM</sequence>
<feature type="region of interest" description="Disordered" evidence="1">
    <location>
        <begin position="1093"/>
        <end position="1112"/>
    </location>
</feature>
<feature type="domain" description="DUF6604" evidence="2">
    <location>
        <begin position="121"/>
        <end position="416"/>
    </location>
</feature>
<accession>A0AAJ0IAM8</accession>